<protein>
    <recommendedName>
        <fullName evidence="3">BCL-6 corepressor PCGF1 binding domain-containing protein</fullName>
    </recommendedName>
</protein>
<dbReference type="Pfam" id="PF16553">
    <property type="entry name" value="PUFD"/>
    <property type="match status" value="1"/>
</dbReference>
<keyword evidence="5" id="KW-1185">Reference proteome</keyword>
<feature type="compositionally biased region" description="Acidic residues" evidence="2">
    <location>
        <begin position="172"/>
        <end position="188"/>
    </location>
</feature>
<dbReference type="PANTHER" id="PTHR24117">
    <property type="entry name" value="AGAP007537-PB"/>
    <property type="match status" value="1"/>
</dbReference>
<dbReference type="GO" id="GO:0003714">
    <property type="term" value="F:transcription corepressor activity"/>
    <property type="evidence" value="ECO:0007669"/>
    <property type="project" value="TreeGrafter"/>
</dbReference>
<dbReference type="Gene3D" id="3.10.260.40">
    <property type="entry name" value="BCL-6 corepressor, PCGF1 binding domain"/>
    <property type="match status" value="1"/>
</dbReference>
<comment type="similarity">
    <text evidence="1">Belongs to the BCOR family.</text>
</comment>
<dbReference type="AlphaFoldDB" id="A0A8C2WLY6"/>
<evidence type="ECO:0000313" key="5">
    <source>
        <dbReference type="Proteomes" id="UP000694565"/>
    </source>
</evidence>
<accession>A0A8C2WLY6</accession>
<dbReference type="InterPro" id="IPR047144">
    <property type="entry name" value="BCOR-like"/>
</dbReference>
<dbReference type="InterPro" id="IPR038227">
    <property type="entry name" value="PUFD_som_sf"/>
</dbReference>
<dbReference type="Proteomes" id="UP000694565">
    <property type="component" value="Unplaced"/>
</dbReference>
<feature type="region of interest" description="Disordered" evidence="2">
    <location>
        <begin position="169"/>
        <end position="188"/>
    </location>
</feature>
<dbReference type="GO" id="GO:0005634">
    <property type="term" value="C:nucleus"/>
    <property type="evidence" value="ECO:0007669"/>
    <property type="project" value="TreeGrafter"/>
</dbReference>
<evidence type="ECO:0000313" key="4">
    <source>
        <dbReference type="Ensembl" id="ENSCLMP00005006327.1"/>
    </source>
</evidence>
<dbReference type="PANTHER" id="PTHR24117:SF6">
    <property type="entry name" value="BCL-6 COREPRESSOR-LIKE PROTEIN 1"/>
    <property type="match status" value="1"/>
</dbReference>
<reference evidence="4" key="1">
    <citation type="submission" date="2025-08" db="UniProtKB">
        <authorList>
            <consortium name="Ensembl"/>
        </authorList>
    </citation>
    <scope>IDENTIFICATION</scope>
</reference>
<reference evidence="4" key="2">
    <citation type="submission" date="2025-09" db="UniProtKB">
        <authorList>
            <consortium name="Ensembl"/>
        </authorList>
    </citation>
    <scope>IDENTIFICATION</scope>
</reference>
<sequence length="188" mass="21437">MSAQARPVCLLPPHLSGLFLTETDQEPCWDFLLSEQDQELEEDATGKTEPDSGKDCLLFEFSSEPLLPCYHVQVSLTQGFCNWFLLTDVLKRLKMSARIFRARYPHLEVVSLSRAELLRQVSISQVSTTLASPYRGKNNKEEEEKEEGEAGLVDLVRCTPELQRLLGSSIDILEEEDEEEEEEEEETL</sequence>
<name>A0A8C2WLY6_CYCLU</name>
<dbReference type="InterPro" id="IPR032365">
    <property type="entry name" value="PUFD"/>
</dbReference>
<dbReference type="Ensembl" id="ENSCLMT00005006817.1">
    <property type="protein sequence ID" value="ENSCLMP00005006327.1"/>
    <property type="gene ID" value="ENSCLMG00005003521.1"/>
</dbReference>
<evidence type="ECO:0000259" key="3">
    <source>
        <dbReference type="Pfam" id="PF16553"/>
    </source>
</evidence>
<dbReference type="GO" id="GO:0000122">
    <property type="term" value="P:negative regulation of transcription by RNA polymerase II"/>
    <property type="evidence" value="ECO:0007669"/>
    <property type="project" value="TreeGrafter"/>
</dbReference>
<evidence type="ECO:0000256" key="2">
    <source>
        <dbReference type="SAM" id="MobiDB-lite"/>
    </source>
</evidence>
<dbReference type="GeneTree" id="ENSGT00940000153737"/>
<proteinExistence type="inferred from homology"/>
<evidence type="ECO:0000256" key="1">
    <source>
        <dbReference type="ARBA" id="ARBA00034703"/>
    </source>
</evidence>
<organism evidence="4 5">
    <name type="scientific">Cyclopterus lumpus</name>
    <name type="common">Lumpsucker</name>
    <dbReference type="NCBI Taxonomy" id="8103"/>
    <lineage>
        <taxon>Eukaryota</taxon>
        <taxon>Metazoa</taxon>
        <taxon>Chordata</taxon>
        <taxon>Craniata</taxon>
        <taxon>Vertebrata</taxon>
        <taxon>Euteleostomi</taxon>
        <taxon>Actinopterygii</taxon>
        <taxon>Neopterygii</taxon>
        <taxon>Teleostei</taxon>
        <taxon>Neoteleostei</taxon>
        <taxon>Acanthomorphata</taxon>
        <taxon>Eupercaria</taxon>
        <taxon>Perciformes</taxon>
        <taxon>Cottioidei</taxon>
        <taxon>Cottales</taxon>
        <taxon>Cyclopteridae</taxon>
        <taxon>Cyclopterus</taxon>
    </lineage>
</organism>
<feature type="domain" description="BCL-6 corepressor PCGF1 binding" evidence="3">
    <location>
        <begin position="54"/>
        <end position="175"/>
    </location>
</feature>